<accession>X0V1S5</accession>
<evidence type="ECO:0000313" key="1">
    <source>
        <dbReference type="EMBL" id="GAG12039.1"/>
    </source>
</evidence>
<comment type="caution">
    <text evidence="1">The sequence shown here is derived from an EMBL/GenBank/DDBJ whole genome shotgun (WGS) entry which is preliminary data.</text>
</comment>
<gene>
    <name evidence="1" type="ORF">S01H1_43126</name>
</gene>
<reference evidence="1" key="1">
    <citation type="journal article" date="2014" name="Front. Microbiol.">
        <title>High frequency of phylogenetically diverse reductive dehalogenase-homologous genes in deep subseafloor sedimentary metagenomes.</title>
        <authorList>
            <person name="Kawai M."/>
            <person name="Futagami T."/>
            <person name="Toyoda A."/>
            <person name="Takaki Y."/>
            <person name="Nishi S."/>
            <person name="Hori S."/>
            <person name="Arai W."/>
            <person name="Tsubouchi T."/>
            <person name="Morono Y."/>
            <person name="Uchiyama I."/>
            <person name="Ito T."/>
            <person name="Fujiyama A."/>
            <person name="Inagaki F."/>
            <person name="Takami H."/>
        </authorList>
    </citation>
    <scope>NUCLEOTIDE SEQUENCE</scope>
    <source>
        <strain evidence="1">Expedition CK06-06</strain>
    </source>
</reference>
<proteinExistence type="predicted"/>
<organism evidence="1">
    <name type="scientific">marine sediment metagenome</name>
    <dbReference type="NCBI Taxonomy" id="412755"/>
    <lineage>
        <taxon>unclassified sequences</taxon>
        <taxon>metagenomes</taxon>
        <taxon>ecological metagenomes</taxon>
    </lineage>
</organism>
<dbReference type="EMBL" id="BARS01027452">
    <property type="protein sequence ID" value="GAG12039.1"/>
    <property type="molecule type" value="Genomic_DNA"/>
</dbReference>
<name>X0V1S5_9ZZZZ</name>
<feature type="non-terminal residue" evidence="1">
    <location>
        <position position="1"/>
    </location>
</feature>
<sequence>SDEREFVSRDFLGIKAVHMHYTCKKCGSEIIEEFTLTDVFIDNPTT</sequence>
<dbReference type="AlphaFoldDB" id="X0V1S5"/>
<protein>
    <submittedName>
        <fullName evidence="1">Uncharacterized protein</fullName>
    </submittedName>
</protein>